<dbReference type="AlphaFoldDB" id="Q95T81"/>
<dbReference type="EMBL" id="AY060290">
    <property type="protein sequence ID" value="AAL25329.1"/>
    <property type="molecule type" value="mRNA"/>
</dbReference>
<sequence length="110" mass="12075">MASEAYRNIFRGKWHTRAMSGKPVSLSKMMELVGAKWTCVFRATLMGEGLGGGSHMAQFLVPSLCHLPGVLGVFWGHMLRIETIRNITLGQVLDHVLNSLGSGRLLFSFG</sequence>
<dbReference type="AGR" id="FB:FBgn0259481"/>
<dbReference type="OrthoDB" id="8170117at2759"/>
<organism evidence="1">
    <name type="scientific">Drosophila melanogaster</name>
    <name type="common">Fruit fly</name>
    <dbReference type="NCBI Taxonomy" id="7227"/>
    <lineage>
        <taxon>Eukaryota</taxon>
        <taxon>Metazoa</taxon>
        <taxon>Ecdysozoa</taxon>
        <taxon>Arthropoda</taxon>
        <taxon>Hexapoda</taxon>
        <taxon>Insecta</taxon>
        <taxon>Pterygota</taxon>
        <taxon>Neoptera</taxon>
        <taxon>Endopterygota</taxon>
        <taxon>Diptera</taxon>
        <taxon>Brachycera</taxon>
        <taxon>Muscomorpha</taxon>
        <taxon>Ephydroidea</taxon>
        <taxon>Drosophilidae</taxon>
        <taxon>Drosophila</taxon>
        <taxon>Sophophora</taxon>
    </lineage>
</organism>
<evidence type="ECO:0000313" key="2">
    <source>
        <dbReference type="FlyBase" id="FBgn0259481"/>
    </source>
</evidence>
<reference evidence="1" key="1">
    <citation type="submission" date="2001-10" db="EMBL/GenBank/DDBJ databases">
        <authorList>
            <person name="Stapleton M."/>
            <person name="Brokstein P."/>
            <person name="Hong L."/>
            <person name="Agbayani A."/>
            <person name="Carlson J."/>
            <person name="Champe M."/>
            <person name="Chavez C."/>
            <person name="Dorsett V."/>
            <person name="Farfan D."/>
            <person name="Frise E."/>
            <person name="George R."/>
            <person name="Gonzalez M."/>
            <person name="Guarin H."/>
            <person name="Li P."/>
            <person name="Liao G."/>
            <person name="Miranda A."/>
            <person name="Mungall C.J."/>
            <person name="Nunoo J."/>
            <person name="Pacleb J."/>
            <person name="Paragas V."/>
            <person name="Park S."/>
            <person name="Phouanenavong S."/>
            <person name="Wan K."/>
            <person name="Yu C."/>
            <person name="Lewis S.E."/>
            <person name="Rubin G.M."/>
            <person name="Celniker S."/>
        </authorList>
    </citation>
    <scope>NUCLEOTIDE SEQUENCE</scope>
    <source>
        <strain evidence="1">Berkeley</strain>
    </source>
</reference>
<protein>
    <submittedName>
        <fullName evidence="1">GH13236p</fullName>
    </submittedName>
</protein>
<evidence type="ECO:0000313" key="1">
    <source>
        <dbReference type="EMBL" id="AAL25329.1"/>
    </source>
</evidence>
<accession>Q95T81</accession>
<name>Q95T81_DROME</name>
<gene>
    <name evidence="2" type="primary">Mob2</name>
    <name evidence="2" type="synonym">Mob1</name>
    <name evidence="2" type="ORF">CG11711</name>
</gene>
<dbReference type="UCSC" id="CG11711-RA">
    <property type="organism name" value="d. melanogaster"/>
</dbReference>
<proteinExistence type="evidence at transcript level"/>
<dbReference type="FlyBase" id="FBgn0259481">
    <property type="gene designation" value="Mob2"/>
</dbReference>